<dbReference type="SMART" id="SM00360">
    <property type="entry name" value="RRM"/>
    <property type="match status" value="2"/>
</dbReference>
<dbReference type="PANTHER" id="PTHR48034">
    <property type="entry name" value="TRANSFORMER-2 SEX-DETERMINING PROTEIN-RELATED"/>
    <property type="match status" value="1"/>
</dbReference>
<keyword evidence="1" id="KW-0694">RNA-binding</keyword>
<gene>
    <name evidence="4" type="primary">SCL25A</name>
    <name evidence="4" type="ORF">FOZ61_007116</name>
</gene>
<dbReference type="InterPro" id="IPR000504">
    <property type="entry name" value="RRM_dom"/>
</dbReference>
<feature type="compositionally biased region" description="Low complexity" evidence="2">
    <location>
        <begin position="484"/>
        <end position="496"/>
    </location>
</feature>
<dbReference type="EMBL" id="JABAHT010000421">
    <property type="protein sequence ID" value="KAF4656221.1"/>
    <property type="molecule type" value="Genomic_DNA"/>
</dbReference>
<organism evidence="4 5">
    <name type="scientific">Perkinsus olseni</name>
    <name type="common">Perkinsus atlanticus</name>
    <dbReference type="NCBI Taxonomy" id="32597"/>
    <lineage>
        <taxon>Eukaryota</taxon>
        <taxon>Sar</taxon>
        <taxon>Alveolata</taxon>
        <taxon>Perkinsozoa</taxon>
        <taxon>Perkinsea</taxon>
        <taxon>Perkinsida</taxon>
        <taxon>Perkinsidae</taxon>
        <taxon>Perkinsus</taxon>
    </lineage>
</organism>
<name>A0A7J6LAK8_PEROL</name>
<sequence length="695" mass="75071">MPTSPSPRRSSSRGSSRSRSRSYSRDNRRYEKRDEPSRSRSRDAARGGGGDGGGERPREEGSYNEGESCSLIVRNLNYDTSPQHVRSLFSRYGEIRDVYLPLDYNTGRPRGFGFVEFCDHRDVLEAKNAMDGKVVDGNAILAEEAMEKAKVTTVEEEDTDVAIITVEVMVAATVLEDVVMMITPEGEAIEMSMAEMTVEALEGVQGATAAIDVREVTRNPPMAVQALRPVDVSVAVLEPLAEGVLPERPRPYDCNPMMLREAFEKYGEIRDVYIPLDYYSRRPRGFGFVEFSDPRDADEAKAAMDGKRIGGNAIEVEIAKERRKSPKTMRRMDDDYRGRKGGYGGGGGYRDDYYRGGGGGYRFVSTTIECIEVVLVGNVIIMVAAEAGEEAEVGVEAMIVTIGNGEAGSIGPEGKVYPGVMIPGGSNGGVPDSFPGALANTPHPAFRFARPVTDVHVRVLDVTHPDRAMIKWDAKFRLGPPLGEESAPAETPAEEGLGSGDGIEGGSNELPGDLKPIGGELPVFQKFCSKLNRPHMYKVTVNAGGGHPLDETLRMKAGIYRVIMLGPTPHGCMHGSNCAHAAQVLCHPSHGVRAYAGGHHHPAPHPGIHSHLQPTGPRMSPFTTRDEAMLISPEPLHRAVVTQSPPGTSYAQTSSFAGKGGGLCGDKVDPPAAETPCFHPPSVTIHKAEEYMGFL</sequence>
<feature type="compositionally biased region" description="Low complexity" evidence="2">
    <location>
        <begin position="1"/>
        <end position="15"/>
    </location>
</feature>
<dbReference type="Gene3D" id="3.30.70.330">
    <property type="match status" value="2"/>
</dbReference>
<dbReference type="SUPFAM" id="SSF54928">
    <property type="entry name" value="RNA-binding domain, RBD"/>
    <property type="match status" value="2"/>
</dbReference>
<reference evidence="4 5" key="1">
    <citation type="submission" date="2020-04" db="EMBL/GenBank/DDBJ databases">
        <title>Perkinsus olseni comparative genomics.</title>
        <authorList>
            <person name="Bogema D.R."/>
        </authorList>
    </citation>
    <scope>NUCLEOTIDE SEQUENCE [LARGE SCALE GENOMIC DNA]</scope>
    <source>
        <strain evidence="4">ATCC PRA-179</strain>
    </source>
</reference>
<dbReference type="InterPro" id="IPR035979">
    <property type="entry name" value="RBD_domain_sf"/>
</dbReference>
<proteinExistence type="predicted"/>
<feature type="domain" description="RRM" evidence="3">
    <location>
        <begin position="69"/>
        <end position="147"/>
    </location>
</feature>
<dbReference type="PROSITE" id="PS50102">
    <property type="entry name" value="RRM"/>
    <property type="match status" value="2"/>
</dbReference>
<dbReference type="InterPro" id="IPR012677">
    <property type="entry name" value="Nucleotide-bd_a/b_plait_sf"/>
</dbReference>
<dbReference type="AlphaFoldDB" id="A0A7J6LAK8"/>
<dbReference type="Pfam" id="PF00076">
    <property type="entry name" value="RRM_1"/>
    <property type="match status" value="2"/>
</dbReference>
<dbReference type="OrthoDB" id="439808at2759"/>
<feature type="region of interest" description="Disordered" evidence="2">
    <location>
        <begin position="481"/>
        <end position="514"/>
    </location>
</feature>
<feature type="compositionally biased region" description="Basic and acidic residues" evidence="2">
    <location>
        <begin position="23"/>
        <end position="45"/>
    </location>
</feature>
<comment type="caution">
    <text evidence="4">The sequence shown here is derived from an EMBL/GenBank/DDBJ whole genome shotgun (WGS) entry which is preliminary data.</text>
</comment>
<dbReference type="Proteomes" id="UP000570595">
    <property type="component" value="Unassembled WGS sequence"/>
</dbReference>
<evidence type="ECO:0000256" key="2">
    <source>
        <dbReference type="SAM" id="MobiDB-lite"/>
    </source>
</evidence>
<dbReference type="InterPro" id="IPR050441">
    <property type="entry name" value="RBM"/>
</dbReference>
<dbReference type="GO" id="GO:0003723">
    <property type="term" value="F:RNA binding"/>
    <property type="evidence" value="ECO:0007669"/>
    <property type="project" value="UniProtKB-UniRule"/>
</dbReference>
<evidence type="ECO:0000313" key="5">
    <source>
        <dbReference type="Proteomes" id="UP000570595"/>
    </source>
</evidence>
<accession>A0A7J6LAK8</accession>
<evidence type="ECO:0000256" key="1">
    <source>
        <dbReference type="PROSITE-ProRule" id="PRU00176"/>
    </source>
</evidence>
<evidence type="ECO:0000259" key="3">
    <source>
        <dbReference type="PROSITE" id="PS50102"/>
    </source>
</evidence>
<evidence type="ECO:0000313" key="4">
    <source>
        <dbReference type="EMBL" id="KAF4656221.1"/>
    </source>
</evidence>
<protein>
    <submittedName>
        <fullName evidence="4">Splicing factor</fullName>
    </submittedName>
</protein>
<feature type="domain" description="RRM" evidence="3">
    <location>
        <begin position="238"/>
        <end position="321"/>
    </location>
</feature>
<feature type="region of interest" description="Disordered" evidence="2">
    <location>
        <begin position="1"/>
        <end position="66"/>
    </location>
</feature>